<name>A0A232EPL0_9HYME</name>
<proteinExistence type="predicted"/>
<reference evidence="1 2" key="1">
    <citation type="journal article" date="2017" name="Curr. Biol.">
        <title>The Evolution of Venom by Co-option of Single-Copy Genes.</title>
        <authorList>
            <person name="Martinson E.O."/>
            <person name="Mrinalini"/>
            <person name="Kelkar Y.D."/>
            <person name="Chang C.H."/>
            <person name="Werren J.H."/>
        </authorList>
    </citation>
    <scope>NUCLEOTIDE SEQUENCE [LARGE SCALE GENOMIC DNA]</scope>
    <source>
        <strain evidence="1 2">Alberta</strain>
        <tissue evidence="1">Whole body</tissue>
    </source>
</reference>
<gene>
    <name evidence="1" type="ORF">TSAR_005910</name>
</gene>
<sequence length="250" mass="28353">MIFKQGKDQIEKAYISVVDPVSTLVKSILKFNTKTGMLMRSTVYLSEPMDHWEKVIGNFVKKHVQVFPMALLSKKHHQRYKWYEIRGPTAKEKEETQTLDSEYIKCINLEQFQPKYNETFYSPVYVYVNHHAGPKPGKKQRRVVTVFLEKIAKPLGIAAKKLETTAYGKPTGHHGKTTGNHGAMPVTTAKHLETTEYCLSPRQNSAYHGKTTEHHGNTEEGRYALCYNGKTSGNHGITLVTTTKRLGITA</sequence>
<evidence type="ECO:0000313" key="2">
    <source>
        <dbReference type="Proteomes" id="UP000215335"/>
    </source>
</evidence>
<dbReference type="EMBL" id="NNAY01002928">
    <property type="protein sequence ID" value="OXU20283.1"/>
    <property type="molecule type" value="Genomic_DNA"/>
</dbReference>
<keyword evidence="2" id="KW-1185">Reference proteome</keyword>
<dbReference type="Proteomes" id="UP000215335">
    <property type="component" value="Unassembled WGS sequence"/>
</dbReference>
<protein>
    <submittedName>
        <fullName evidence="1">Uncharacterized protein</fullName>
    </submittedName>
</protein>
<dbReference type="AlphaFoldDB" id="A0A232EPL0"/>
<comment type="caution">
    <text evidence="1">The sequence shown here is derived from an EMBL/GenBank/DDBJ whole genome shotgun (WGS) entry which is preliminary data.</text>
</comment>
<organism evidence="1 2">
    <name type="scientific">Trichomalopsis sarcophagae</name>
    <dbReference type="NCBI Taxonomy" id="543379"/>
    <lineage>
        <taxon>Eukaryota</taxon>
        <taxon>Metazoa</taxon>
        <taxon>Ecdysozoa</taxon>
        <taxon>Arthropoda</taxon>
        <taxon>Hexapoda</taxon>
        <taxon>Insecta</taxon>
        <taxon>Pterygota</taxon>
        <taxon>Neoptera</taxon>
        <taxon>Endopterygota</taxon>
        <taxon>Hymenoptera</taxon>
        <taxon>Apocrita</taxon>
        <taxon>Proctotrupomorpha</taxon>
        <taxon>Chalcidoidea</taxon>
        <taxon>Pteromalidae</taxon>
        <taxon>Pteromalinae</taxon>
        <taxon>Trichomalopsis</taxon>
    </lineage>
</organism>
<accession>A0A232EPL0</accession>
<evidence type="ECO:0000313" key="1">
    <source>
        <dbReference type="EMBL" id="OXU20283.1"/>
    </source>
</evidence>